<feature type="compositionally biased region" description="Basic and acidic residues" evidence="1">
    <location>
        <begin position="69"/>
        <end position="79"/>
    </location>
</feature>
<evidence type="ECO:0000256" key="1">
    <source>
        <dbReference type="SAM" id="MobiDB-lite"/>
    </source>
</evidence>
<comment type="caution">
    <text evidence="2">The sequence shown here is derived from an EMBL/GenBank/DDBJ whole genome shotgun (WGS) entry which is preliminary data.</text>
</comment>
<sequence length="123" mass="14054">MSPVSFFAKRHRGTVKIMSACNLKRRIRSILGGFLLFYCILSFFPIHSSSFAPVSPTSEASSSASESQESEKEKTGELQREDFFSDFDFFEFAFRLEVASYRFRSENVPSQTYPKIENPPPES</sequence>
<name>A0A2N0BM85_9LEPT</name>
<proteinExistence type="predicted"/>
<feature type="compositionally biased region" description="Low complexity" evidence="1">
    <location>
        <begin position="58"/>
        <end position="67"/>
    </location>
</feature>
<gene>
    <name evidence="2" type="ORF">CH379_03185</name>
</gene>
<evidence type="ECO:0000313" key="2">
    <source>
        <dbReference type="EMBL" id="PJZ94322.1"/>
    </source>
</evidence>
<protein>
    <submittedName>
        <fullName evidence="2">Uncharacterized protein</fullName>
    </submittedName>
</protein>
<accession>A0A2N0BCL8</accession>
<accession>A0A2N0BM85</accession>
<feature type="region of interest" description="Disordered" evidence="1">
    <location>
        <begin position="53"/>
        <end position="79"/>
    </location>
</feature>
<dbReference type="AlphaFoldDB" id="A0A2N0BM85"/>
<reference evidence="2" key="1">
    <citation type="submission" date="2017-07" db="EMBL/GenBank/DDBJ databases">
        <title>Leptospira spp. isolated from tropical soils.</title>
        <authorList>
            <person name="Thibeaux R."/>
            <person name="Iraola G."/>
            <person name="Ferres I."/>
            <person name="Bierque E."/>
            <person name="Girault D."/>
            <person name="Soupe-Gilbert M.-E."/>
            <person name="Picardeau M."/>
            <person name="Goarant C."/>
        </authorList>
    </citation>
    <scope>NUCLEOTIDE SEQUENCE [LARGE SCALE GENOMIC DNA]</scope>
    <source>
        <strain evidence="2">ATI7-C-A5</strain>
    </source>
</reference>
<dbReference type="EMBL" id="NPEF01000019">
    <property type="protein sequence ID" value="PJZ94322.1"/>
    <property type="molecule type" value="Genomic_DNA"/>
</dbReference>
<organism evidence="2">
    <name type="scientific">Leptospira ellisii</name>
    <dbReference type="NCBI Taxonomy" id="2023197"/>
    <lineage>
        <taxon>Bacteria</taxon>
        <taxon>Pseudomonadati</taxon>
        <taxon>Spirochaetota</taxon>
        <taxon>Spirochaetia</taxon>
        <taxon>Leptospirales</taxon>
        <taxon>Leptospiraceae</taxon>
        <taxon>Leptospira</taxon>
    </lineage>
</organism>